<comment type="caution">
    <text evidence="1">The sequence shown here is derived from an EMBL/GenBank/DDBJ whole genome shotgun (WGS) entry which is preliminary data.</text>
</comment>
<proteinExistence type="predicted"/>
<dbReference type="Proteomes" id="UP000324222">
    <property type="component" value="Unassembled WGS sequence"/>
</dbReference>
<organism evidence="1 2">
    <name type="scientific">Portunus trituberculatus</name>
    <name type="common">Swimming crab</name>
    <name type="synonym">Neptunus trituberculatus</name>
    <dbReference type="NCBI Taxonomy" id="210409"/>
    <lineage>
        <taxon>Eukaryota</taxon>
        <taxon>Metazoa</taxon>
        <taxon>Ecdysozoa</taxon>
        <taxon>Arthropoda</taxon>
        <taxon>Crustacea</taxon>
        <taxon>Multicrustacea</taxon>
        <taxon>Malacostraca</taxon>
        <taxon>Eumalacostraca</taxon>
        <taxon>Eucarida</taxon>
        <taxon>Decapoda</taxon>
        <taxon>Pleocyemata</taxon>
        <taxon>Brachyura</taxon>
        <taxon>Eubrachyura</taxon>
        <taxon>Portunoidea</taxon>
        <taxon>Portunidae</taxon>
        <taxon>Portuninae</taxon>
        <taxon>Portunus</taxon>
    </lineage>
</organism>
<reference evidence="1 2" key="1">
    <citation type="submission" date="2019-05" db="EMBL/GenBank/DDBJ databases">
        <title>Another draft genome of Portunus trituberculatus and its Hox gene families provides insights of decapod evolution.</title>
        <authorList>
            <person name="Jeong J.-H."/>
            <person name="Song I."/>
            <person name="Kim S."/>
            <person name="Choi T."/>
            <person name="Kim D."/>
            <person name="Ryu S."/>
            <person name="Kim W."/>
        </authorList>
    </citation>
    <scope>NUCLEOTIDE SEQUENCE [LARGE SCALE GENOMIC DNA]</scope>
    <source>
        <tissue evidence="1">Muscle</tissue>
    </source>
</reference>
<evidence type="ECO:0000313" key="2">
    <source>
        <dbReference type="Proteomes" id="UP000324222"/>
    </source>
</evidence>
<evidence type="ECO:0000313" key="1">
    <source>
        <dbReference type="EMBL" id="MPC64897.1"/>
    </source>
</evidence>
<dbReference type="OrthoDB" id="6372136at2759"/>
<sequence length="125" mass="13933">MGRTSHCCVEYLASRERCSEQRRRISNTAPAGANPLRASQYSTEHLQDRKAAVDFSGADDRGAEEWWMGLTATWRCRGCDDFGLRQEQLMCLSQGRGCLGSPTAGPWGMSWQTRMTSSHGKCIDP</sequence>
<accession>A0A5B7H6A2</accession>
<keyword evidence="2" id="KW-1185">Reference proteome</keyword>
<dbReference type="EMBL" id="VSRR010022699">
    <property type="protein sequence ID" value="MPC64897.1"/>
    <property type="molecule type" value="Genomic_DNA"/>
</dbReference>
<gene>
    <name evidence="1" type="ORF">E2C01_059018</name>
</gene>
<name>A0A5B7H6A2_PORTR</name>
<dbReference type="AlphaFoldDB" id="A0A5B7H6A2"/>
<protein>
    <submittedName>
        <fullName evidence="1">Uncharacterized protein</fullName>
    </submittedName>
</protein>